<name>A0A1X7J1G4_9BACL</name>
<dbReference type="PANTHER" id="PTHR14136">
    <property type="entry name" value="BTB_POZ DOMAIN-CONTAINING PROTEIN KCTD9"/>
    <property type="match status" value="1"/>
</dbReference>
<dbReference type="InterPro" id="IPR001646">
    <property type="entry name" value="5peptide_repeat"/>
</dbReference>
<dbReference type="Pfam" id="PF00805">
    <property type="entry name" value="Pentapeptide"/>
    <property type="match status" value="1"/>
</dbReference>
<dbReference type="RefSeq" id="WP_244903289.1">
    <property type="nucleotide sequence ID" value="NZ_FXAZ01000001.1"/>
</dbReference>
<dbReference type="SUPFAM" id="SSF141571">
    <property type="entry name" value="Pentapeptide repeat-like"/>
    <property type="match status" value="1"/>
</dbReference>
<organism evidence="1 2">
    <name type="scientific">Paenibacillus aquistagni</name>
    <dbReference type="NCBI Taxonomy" id="1852522"/>
    <lineage>
        <taxon>Bacteria</taxon>
        <taxon>Bacillati</taxon>
        <taxon>Bacillota</taxon>
        <taxon>Bacilli</taxon>
        <taxon>Bacillales</taxon>
        <taxon>Paenibacillaceae</taxon>
        <taxon>Paenibacillus</taxon>
    </lineage>
</organism>
<dbReference type="Gene3D" id="2.160.20.80">
    <property type="entry name" value="E3 ubiquitin-protein ligase SopA"/>
    <property type="match status" value="1"/>
</dbReference>
<keyword evidence="2" id="KW-1185">Reference proteome</keyword>
<evidence type="ECO:0000313" key="1">
    <source>
        <dbReference type="EMBL" id="SMG20989.1"/>
    </source>
</evidence>
<dbReference type="InterPro" id="IPR051082">
    <property type="entry name" value="Pentapeptide-BTB/POZ_domain"/>
</dbReference>
<gene>
    <name evidence="1" type="ORF">SAMN06295960_1070</name>
</gene>
<dbReference type="AlphaFoldDB" id="A0A1X7J1G4"/>
<sequence>MSSYQNLRNLSYVQELRPLHADCESCFGLCCVALPYAASSDFAKDKNAGVPCSNLQSDYRCQVHTELREIGYRGCTVFDCFGAGQQVSQVTYRGKDWKKFPETKAAMFSLFPIMWQLHELLWYLIQALHLPTAGTLQQELESAYETTRQMIDQPPDALLQADIGSHRANVNTCLTKVSEWARAEANKQFKHVKGRRTSFGRGADLIGAKLKGENLQGANLRGAYLIAADLRGADLSFADLIGADCRDTDIRGANLSESLFVTQFQLNAAKGDCHTQIPAYLNRPSHWIS</sequence>
<protein>
    <submittedName>
        <fullName evidence="1">Pentapeptide repeat-containing protein</fullName>
    </submittedName>
</protein>
<dbReference type="EMBL" id="FXAZ01000001">
    <property type="protein sequence ID" value="SMG20989.1"/>
    <property type="molecule type" value="Genomic_DNA"/>
</dbReference>
<reference evidence="1 2" key="1">
    <citation type="submission" date="2017-04" db="EMBL/GenBank/DDBJ databases">
        <authorList>
            <person name="Afonso C.L."/>
            <person name="Miller P.J."/>
            <person name="Scott M.A."/>
            <person name="Spackman E."/>
            <person name="Goraichik I."/>
            <person name="Dimitrov K.M."/>
            <person name="Suarez D.L."/>
            <person name="Swayne D.E."/>
        </authorList>
    </citation>
    <scope>NUCLEOTIDE SEQUENCE [LARGE SCALE GENOMIC DNA]</scope>
    <source>
        <strain evidence="1 2">11</strain>
    </source>
</reference>
<proteinExistence type="predicted"/>
<evidence type="ECO:0000313" key="2">
    <source>
        <dbReference type="Proteomes" id="UP000193834"/>
    </source>
</evidence>
<dbReference type="PANTHER" id="PTHR14136:SF17">
    <property type="entry name" value="BTB_POZ DOMAIN-CONTAINING PROTEIN KCTD9"/>
    <property type="match status" value="1"/>
</dbReference>
<accession>A0A1X7J1G4</accession>
<dbReference type="STRING" id="1852522.SAMN06295960_1070"/>
<dbReference type="Proteomes" id="UP000193834">
    <property type="component" value="Unassembled WGS sequence"/>
</dbReference>